<evidence type="ECO:0000313" key="1">
    <source>
        <dbReference type="EMBL" id="SHM94982.1"/>
    </source>
</evidence>
<sequence>MNGLRSAAAGVGFLLLFVPPPGAVDRITFHVRYFAEGGSHQTYLDARRGAGVAGEAWLDASEHDARRARTLTVCHRRPGDHPVRAVISVPDGRRISYSAPHRGGCYERILGYPFSRWQLAFGSRLSGSVPPPPLV</sequence>
<evidence type="ECO:0000313" key="2">
    <source>
        <dbReference type="Proteomes" id="UP000184440"/>
    </source>
</evidence>
<dbReference type="Proteomes" id="UP000184440">
    <property type="component" value="Unassembled WGS sequence"/>
</dbReference>
<proteinExistence type="predicted"/>
<name>A0A1M7MV25_9ACTN</name>
<keyword evidence="2" id="KW-1185">Reference proteome</keyword>
<organism evidence="1 2">
    <name type="scientific">Cryptosporangium aurantiacum</name>
    <dbReference type="NCBI Taxonomy" id="134849"/>
    <lineage>
        <taxon>Bacteria</taxon>
        <taxon>Bacillati</taxon>
        <taxon>Actinomycetota</taxon>
        <taxon>Actinomycetes</taxon>
        <taxon>Cryptosporangiales</taxon>
        <taxon>Cryptosporangiaceae</taxon>
        <taxon>Cryptosporangium</taxon>
    </lineage>
</organism>
<gene>
    <name evidence="1" type="ORF">SAMN05443668_102287</name>
</gene>
<reference evidence="1 2" key="1">
    <citation type="submission" date="2016-11" db="EMBL/GenBank/DDBJ databases">
        <authorList>
            <person name="Jaros S."/>
            <person name="Januszkiewicz K."/>
            <person name="Wedrychowicz H."/>
        </authorList>
    </citation>
    <scope>NUCLEOTIDE SEQUENCE [LARGE SCALE GENOMIC DNA]</scope>
    <source>
        <strain evidence="1 2">DSM 46144</strain>
    </source>
</reference>
<dbReference type="AlphaFoldDB" id="A0A1M7MV25"/>
<dbReference type="EMBL" id="FRCS01000002">
    <property type="protein sequence ID" value="SHM94982.1"/>
    <property type="molecule type" value="Genomic_DNA"/>
</dbReference>
<accession>A0A1M7MV25</accession>
<protein>
    <submittedName>
        <fullName evidence="1">Uncharacterized protein</fullName>
    </submittedName>
</protein>